<dbReference type="OMA" id="MAECTVG"/>
<reference evidence="8 9" key="1">
    <citation type="journal article" date="2014" name="Nature">
        <title>The genome of the recently domesticated crop plant sugar beet (Beta vulgaris).</title>
        <authorList>
            <person name="Dohm J.C."/>
            <person name="Minoche A.E."/>
            <person name="Holtgrawe D."/>
            <person name="Capella-Gutierrez S."/>
            <person name="Zakrzewski F."/>
            <person name="Tafer H."/>
            <person name="Rupp O."/>
            <person name="Sorensen T.R."/>
            <person name="Stracke R."/>
            <person name="Reinhardt R."/>
            <person name="Goesmann A."/>
            <person name="Kraft T."/>
            <person name="Schulz B."/>
            <person name="Stadler P.F."/>
            <person name="Schmidt T."/>
            <person name="Gabaldon T."/>
            <person name="Lehrach H."/>
            <person name="Weisshaar B."/>
            <person name="Himmelbauer H."/>
        </authorList>
    </citation>
    <scope>NUCLEOTIDE SEQUENCE [LARGE SCALE GENOMIC DNA]</scope>
    <source>
        <tissue evidence="8">Taproot</tissue>
    </source>
</reference>
<dbReference type="Proteomes" id="UP000035740">
    <property type="component" value="Chromosome 4"/>
</dbReference>
<dbReference type="GO" id="GO:0009506">
    <property type="term" value="C:plasmodesma"/>
    <property type="evidence" value="ECO:0007669"/>
    <property type="project" value="TreeGrafter"/>
</dbReference>
<feature type="chain" id="PRO_5005297306" evidence="7">
    <location>
        <begin position="28"/>
        <end position="124"/>
    </location>
</feature>
<dbReference type="InterPro" id="IPR008801">
    <property type="entry name" value="RALF"/>
</dbReference>
<dbReference type="EMBL" id="KQ090068">
    <property type="protein sequence ID" value="KMT14216.1"/>
    <property type="molecule type" value="Genomic_DNA"/>
</dbReference>
<evidence type="ECO:0000256" key="3">
    <source>
        <dbReference type="ARBA" id="ARBA00022525"/>
    </source>
</evidence>
<dbReference type="Pfam" id="PF05498">
    <property type="entry name" value="RALF"/>
    <property type="match status" value="1"/>
</dbReference>
<dbReference type="Gramene" id="KMT14216">
    <property type="protein sequence ID" value="KMT14216"/>
    <property type="gene ID" value="BVRB_4g075780"/>
</dbReference>
<protein>
    <submittedName>
        <fullName evidence="8">Uncharacterized protein</fullName>
    </submittedName>
</protein>
<keyword evidence="4" id="KW-0372">Hormone</keyword>
<evidence type="ECO:0000256" key="5">
    <source>
        <dbReference type="ARBA" id="ARBA00022729"/>
    </source>
</evidence>
<keyword evidence="6" id="KW-1015">Disulfide bond</keyword>
<evidence type="ECO:0000313" key="8">
    <source>
        <dbReference type="EMBL" id="KMT14216.1"/>
    </source>
</evidence>
<keyword evidence="9" id="KW-1185">Reference proteome</keyword>
<feature type="signal peptide" evidence="7">
    <location>
        <begin position="1"/>
        <end position="27"/>
    </location>
</feature>
<dbReference type="GO" id="GO:0005576">
    <property type="term" value="C:extracellular region"/>
    <property type="evidence" value="ECO:0007669"/>
    <property type="project" value="UniProtKB-SubCell"/>
</dbReference>
<dbReference type="OrthoDB" id="1613518at2759"/>
<evidence type="ECO:0000256" key="7">
    <source>
        <dbReference type="SAM" id="SignalP"/>
    </source>
</evidence>
<accession>A0A0J8FEG3</accession>
<sequence>MGDPNLKSLLLILALSFVAVGYMSVDAKGHNSPSQLTLTRPVCSGSMAECLVGDELDELDEFMLDSETNRRILKSRSNYVSYGAMNKNRVPCTRRGASYYNCRPGAKANPYKRGCSNISRCRRR</sequence>
<keyword evidence="3" id="KW-0964">Secreted</keyword>
<keyword evidence="5 7" id="KW-0732">Signal</keyword>
<evidence type="ECO:0000256" key="4">
    <source>
        <dbReference type="ARBA" id="ARBA00022702"/>
    </source>
</evidence>
<dbReference type="PANTHER" id="PTHR33136">
    <property type="entry name" value="RAPID ALKALINIZATION FACTOR-LIKE"/>
    <property type="match status" value="1"/>
</dbReference>
<comment type="similarity">
    <text evidence="2">Belongs to the plant rapid alkalinization factor (RALF) family.</text>
</comment>
<dbReference type="GO" id="GO:0005179">
    <property type="term" value="F:hormone activity"/>
    <property type="evidence" value="ECO:0007669"/>
    <property type="project" value="UniProtKB-KW"/>
</dbReference>
<comment type="subcellular location">
    <subcellularLocation>
        <location evidence="1">Secreted</location>
    </subcellularLocation>
</comment>
<name>A0A0J8FEG3_BETVV</name>
<evidence type="ECO:0000256" key="1">
    <source>
        <dbReference type="ARBA" id="ARBA00004613"/>
    </source>
</evidence>
<dbReference type="PANTHER" id="PTHR33136:SF95">
    <property type="entry name" value="PROTEIN RALF-LIKE 33-RELATED"/>
    <property type="match status" value="1"/>
</dbReference>
<dbReference type="GO" id="GO:0019722">
    <property type="term" value="P:calcium-mediated signaling"/>
    <property type="evidence" value="ECO:0007669"/>
    <property type="project" value="TreeGrafter"/>
</dbReference>
<evidence type="ECO:0000256" key="6">
    <source>
        <dbReference type="ARBA" id="ARBA00023157"/>
    </source>
</evidence>
<proteinExistence type="inferred from homology"/>
<evidence type="ECO:0000256" key="2">
    <source>
        <dbReference type="ARBA" id="ARBA00009178"/>
    </source>
</evidence>
<gene>
    <name evidence="8" type="ORF">BVRB_4g075780</name>
</gene>
<organism evidence="8 9">
    <name type="scientific">Beta vulgaris subsp. vulgaris</name>
    <name type="common">Beet</name>
    <dbReference type="NCBI Taxonomy" id="3555"/>
    <lineage>
        <taxon>Eukaryota</taxon>
        <taxon>Viridiplantae</taxon>
        <taxon>Streptophyta</taxon>
        <taxon>Embryophyta</taxon>
        <taxon>Tracheophyta</taxon>
        <taxon>Spermatophyta</taxon>
        <taxon>Magnoliopsida</taxon>
        <taxon>eudicotyledons</taxon>
        <taxon>Gunneridae</taxon>
        <taxon>Pentapetalae</taxon>
        <taxon>Caryophyllales</taxon>
        <taxon>Chenopodiaceae</taxon>
        <taxon>Betoideae</taxon>
        <taxon>Beta</taxon>
    </lineage>
</organism>
<evidence type="ECO:0000313" key="9">
    <source>
        <dbReference type="Proteomes" id="UP000035740"/>
    </source>
</evidence>
<dbReference type="AlphaFoldDB" id="A0A0J8FEG3"/>